<gene>
    <name evidence="1" type="ORF">EDC38_2470</name>
</gene>
<proteinExistence type="predicted"/>
<accession>A0A3N1NSM0</accession>
<dbReference type="Pfam" id="PF06041">
    <property type="entry name" value="DUF924"/>
    <property type="match status" value="1"/>
</dbReference>
<dbReference type="Gene3D" id="1.25.40.10">
    <property type="entry name" value="Tetratricopeptide repeat domain"/>
    <property type="match status" value="1"/>
</dbReference>
<dbReference type="SUPFAM" id="SSF48452">
    <property type="entry name" value="TPR-like"/>
    <property type="match status" value="1"/>
</dbReference>
<dbReference type="InterPro" id="IPR010323">
    <property type="entry name" value="DUF924"/>
</dbReference>
<keyword evidence="2" id="KW-1185">Reference proteome</keyword>
<comment type="caution">
    <text evidence="1">The sequence shown here is derived from an EMBL/GenBank/DDBJ whole genome shotgun (WGS) entry which is preliminary data.</text>
</comment>
<organism evidence="1 2">
    <name type="scientific">Marinimicrobium koreense</name>
    <dbReference type="NCBI Taxonomy" id="306545"/>
    <lineage>
        <taxon>Bacteria</taxon>
        <taxon>Pseudomonadati</taxon>
        <taxon>Pseudomonadota</taxon>
        <taxon>Gammaproteobacteria</taxon>
        <taxon>Cellvibrionales</taxon>
        <taxon>Cellvibrionaceae</taxon>
        <taxon>Marinimicrobium</taxon>
    </lineage>
</organism>
<evidence type="ECO:0000313" key="2">
    <source>
        <dbReference type="Proteomes" id="UP000273643"/>
    </source>
</evidence>
<protein>
    <submittedName>
        <fullName evidence="1">Uncharacterized protein (DUF924 family)</fullName>
    </submittedName>
</protein>
<name>A0A3N1NSM0_9GAMM</name>
<dbReference type="Gene3D" id="1.20.58.320">
    <property type="entry name" value="TPR-like"/>
    <property type="match status" value="1"/>
</dbReference>
<dbReference type="OrthoDB" id="7593450at2"/>
<dbReference type="InterPro" id="IPR011990">
    <property type="entry name" value="TPR-like_helical_dom_sf"/>
</dbReference>
<sequence length="186" mass="21614">MPSINARADAETVYQFWFQELTPSQWFKKDSALDQAIGARFGHVLDQAKCGELWSWRDTPEGRLAEVIVLDQFSRNIYRDRPEAFAQDALALVLAQEAVRQGADQALEPQARAFLYMPYMHSESAVIHQQALTLFDLPGLENNLKFEIRHWEIIERFGRYPHRNDILGRESTEEERRFLQEPGSSF</sequence>
<evidence type="ECO:0000313" key="1">
    <source>
        <dbReference type="EMBL" id="ROQ21842.1"/>
    </source>
</evidence>
<dbReference type="RefSeq" id="WP_123638763.1">
    <property type="nucleotide sequence ID" value="NZ_RJUK01000001.1"/>
</dbReference>
<reference evidence="1 2" key="1">
    <citation type="submission" date="2018-11" db="EMBL/GenBank/DDBJ databases">
        <title>Genomic Encyclopedia of Type Strains, Phase IV (KMG-IV): sequencing the most valuable type-strain genomes for metagenomic binning, comparative biology and taxonomic classification.</title>
        <authorList>
            <person name="Goeker M."/>
        </authorList>
    </citation>
    <scope>NUCLEOTIDE SEQUENCE [LARGE SCALE GENOMIC DNA]</scope>
    <source>
        <strain evidence="1 2">DSM 16974</strain>
    </source>
</reference>
<dbReference type="AlphaFoldDB" id="A0A3N1NSM0"/>
<dbReference type="EMBL" id="RJUK01000001">
    <property type="protein sequence ID" value="ROQ21842.1"/>
    <property type="molecule type" value="Genomic_DNA"/>
</dbReference>
<dbReference type="Proteomes" id="UP000273643">
    <property type="component" value="Unassembled WGS sequence"/>
</dbReference>